<feature type="region of interest" description="Disordered" evidence="1">
    <location>
        <begin position="113"/>
        <end position="156"/>
    </location>
</feature>
<keyword evidence="3" id="KW-1185">Reference proteome</keyword>
<accession>A0A392P9R7</accession>
<sequence length="156" mass="16728">MVLANQGKSSLTSHNYSSITPSTLQILFSCSHAPTFRTCSHTTSQLLDFVPTSVSINPLKNFKIITMSNTNESSVMKTQSPTSTPTKTRVGSSKSTEESDIIVADAIPITTVLPESAKKKKKKTKSSKKEKLSQVSETSSPSASTKASKSKGKKSK</sequence>
<comment type="caution">
    <text evidence="2">The sequence shown here is derived from an EMBL/GenBank/DDBJ whole genome shotgun (WGS) entry which is preliminary data.</text>
</comment>
<evidence type="ECO:0000313" key="2">
    <source>
        <dbReference type="EMBL" id="MCI08524.1"/>
    </source>
</evidence>
<feature type="region of interest" description="Disordered" evidence="1">
    <location>
        <begin position="70"/>
        <end position="99"/>
    </location>
</feature>
<organism evidence="2 3">
    <name type="scientific">Trifolium medium</name>
    <dbReference type="NCBI Taxonomy" id="97028"/>
    <lineage>
        <taxon>Eukaryota</taxon>
        <taxon>Viridiplantae</taxon>
        <taxon>Streptophyta</taxon>
        <taxon>Embryophyta</taxon>
        <taxon>Tracheophyta</taxon>
        <taxon>Spermatophyta</taxon>
        <taxon>Magnoliopsida</taxon>
        <taxon>eudicotyledons</taxon>
        <taxon>Gunneridae</taxon>
        <taxon>Pentapetalae</taxon>
        <taxon>rosids</taxon>
        <taxon>fabids</taxon>
        <taxon>Fabales</taxon>
        <taxon>Fabaceae</taxon>
        <taxon>Papilionoideae</taxon>
        <taxon>50 kb inversion clade</taxon>
        <taxon>NPAAA clade</taxon>
        <taxon>Hologalegina</taxon>
        <taxon>IRL clade</taxon>
        <taxon>Trifolieae</taxon>
        <taxon>Trifolium</taxon>
    </lineage>
</organism>
<protein>
    <submittedName>
        <fullName evidence="2">Uncharacterized protein</fullName>
    </submittedName>
</protein>
<evidence type="ECO:0000313" key="3">
    <source>
        <dbReference type="Proteomes" id="UP000265520"/>
    </source>
</evidence>
<name>A0A392P9R7_9FABA</name>
<feature type="non-terminal residue" evidence="2">
    <location>
        <position position="156"/>
    </location>
</feature>
<feature type="compositionally biased region" description="Low complexity" evidence="1">
    <location>
        <begin position="77"/>
        <end position="88"/>
    </location>
</feature>
<reference evidence="2 3" key="1">
    <citation type="journal article" date="2018" name="Front. Plant Sci.">
        <title>Red Clover (Trifolium pratense) and Zigzag Clover (T. medium) - A Picture of Genomic Similarities and Differences.</title>
        <authorList>
            <person name="Dluhosova J."/>
            <person name="Istvanek J."/>
            <person name="Nedelnik J."/>
            <person name="Repkova J."/>
        </authorList>
    </citation>
    <scope>NUCLEOTIDE SEQUENCE [LARGE SCALE GENOMIC DNA]</scope>
    <source>
        <strain evidence="3">cv. 10/8</strain>
        <tissue evidence="2">Leaf</tissue>
    </source>
</reference>
<proteinExistence type="predicted"/>
<dbReference type="AlphaFoldDB" id="A0A392P9R7"/>
<feature type="compositionally biased region" description="Low complexity" evidence="1">
    <location>
        <begin position="136"/>
        <end position="147"/>
    </location>
</feature>
<dbReference type="Proteomes" id="UP000265520">
    <property type="component" value="Unassembled WGS sequence"/>
</dbReference>
<dbReference type="EMBL" id="LXQA010069327">
    <property type="protein sequence ID" value="MCI08524.1"/>
    <property type="molecule type" value="Genomic_DNA"/>
</dbReference>
<evidence type="ECO:0000256" key="1">
    <source>
        <dbReference type="SAM" id="MobiDB-lite"/>
    </source>
</evidence>